<proteinExistence type="predicted"/>
<gene>
    <name evidence="1" type="ORF">GCM10010196_02290</name>
</gene>
<protein>
    <recommendedName>
        <fullName evidence="3">DUF885 domain-containing protein</fullName>
    </recommendedName>
</protein>
<reference evidence="1" key="1">
    <citation type="journal article" date="2014" name="Int. J. Syst. Evol. Microbiol.">
        <title>Complete genome sequence of Corynebacterium casei LMG S-19264T (=DSM 44701T), isolated from a smear-ripened cheese.</title>
        <authorList>
            <consortium name="US DOE Joint Genome Institute (JGI-PGF)"/>
            <person name="Walter F."/>
            <person name="Albersmeier A."/>
            <person name="Kalinowski J."/>
            <person name="Ruckert C."/>
        </authorList>
    </citation>
    <scope>NUCLEOTIDE SEQUENCE</scope>
    <source>
        <strain evidence="1">JCM 3346</strain>
    </source>
</reference>
<reference evidence="1" key="2">
    <citation type="submission" date="2020-09" db="EMBL/GenBank/DDBJ databases">
        <authorList>
            <person name="Sun Q."/>
            <person name="Ohkuma M."/>
        </authorList>
    </citation>
    <scope>NUCLEOTIDE SEQUENCE</scope>
    <source>
        <strain evidence="1">JCM 3346</strain>
    </source>
</reference>
<dbReference type="PANTHER" id="PTHR33361:SF2">
    <property type="entry name" value="DUF885 DOMAIN-CONTAINING PROTEIN"/>
    <property type="match status" value="1"/>
</dbReference>
<dbReference type="PANTHER" id="PTHR33361">
    <property type="entry name" value="GLR0591 PROTEIN"/>
    <property type="match status" value="1"/>
</dbReference>
<sequence length="574" mass="62192">MTDRATVRSVADAHLAALAEHEPAAAQALGRDAAARLADYGPEWAEERRALLGRTAAALAALPAEERATDAALDAALAERAASEAELFDTGFTARLLAPLASPVQEIRERFDDVTVTDDEAGDAVIERLAAVEPALGEFRRRLEWARDAGRAGRFSGSGVAAARQLEVVAGQIDSWIDPAGLDYFSRISAAPLSGPRAAALARAGERATRAFGELSGWLRTELLPSAPVEDAVGEHVYRQIAQSFLGTRLDLDEVYDYGWSELDRLLGEARRLAAIVLGTGTETGAVTDGTEAVRAAARLLDADPRYRVAGHERIVAWLQERLEDTFARVDGVAFDLPRAIRDVDVVVPTAASGVVYYTPGAPDGSVRSKIVWTIPEGAEAIGTWQEVTSFHHEGVPGHHLEHTINRSNAGLHPWQRYLCEIHGYAEGWAHYSEQLSDSIGLLRDPAEQLGMVLGQIWRAVRIVVDLGLHTGRELRPNPLGATGRWTPELGRRFLTELALVDPRTAGFEVDRYLAWPGQALAFKVGAKLWTEARARAEASGIAAKDFHHRALSYGPMGLGPLQHLLTTESTDRP</sequence>
<accession>A0A918CA46</accession>
<name>A0A918CA46_AGRME</name>
<organism evidence="1 2">
    <name type="scientific">Agromyces mediolanus</name>
    <name type="common">Corynebacterium mediolanum</name>
    <dbReference type="NCBI Taxonomy" id="41986"/>
    <lineage>
        <taxon>Bacteria</taxon>
        <taxon>Bacillati</taxon>
        <taxon>Actinomycetota</taxon>
        <taxon>Actinomycetes</taxon>
        <taxon>Micrococcales</taxon>
        <taxon>Microbacteriaceae</taxon>
        <taxon>Agromyces</taxon>
    </lineage>
</organism>
<evidence type="ECO:0000313" key="2">
    <source>
        <dbReference type="Proteomes" id="UP000610303"/>
    </source>
</evidence>
<dbReference type="EMBL" id="BMRJ01000001">
    <property type="protein sequence ID" value="GGR13298.1"/>
    <property type="molecule type" value="Genomic_DNA"/>
</dbReference>
<dbReference type="AlphaFoldDB" id="A0A918CA46"/>
<dbReference type="RefSeq" id="WP_189083480.1">
    <property type="nucleotide sequence ID" value="NZ_BMRJ01000001.1"/>
</dbReference>
<comment type="caution">
    <text evidence="1">The sequence shown here is derived from an EMBL/GenBank/DDBJ whole genome shotgun (WGS) entry which is preliminary data.</text>
</comment>
<evidence type="ECO:0008006" key="3">
    <source>
        <dbReference type="Google" id="ProtNLM"/>
    </source>
</evidence>
<keyword evidence="2" id="KW-1185">Reference proteome</keyword>
<dbReference type="Pfam" id="PF05960">
    <property type="entry name" value="DUF885"/>
    <property type="match status" value="1"/>
</dbReference>
<dbReference type="InterPro" id="IPR010281">
    <property type="entry name" value="DUF885"/>
</dbReference>
<evidence type="ECO:0000313" key="1">
    <source>
        <dbReference type="EMBL" id="GGR13298.1"/>
    </source>
</evidence>
<dbReference type="Proteomes" id="UP000610303">
    <property type="component" value="Unassembled WGS sequence"/>
</dbReference>